<keyword evidence="3" id="KW-1185">Reference proteome</keyword>
<accession>A0ABV7ESB1</accession>
<dbReference type="RefSeq" id="WP_380689077.1">
    <property type="nucleotide sequence ID" value="NZ_JBHRSS010000003.1"/>
</dbReference>
<dbReference type="Pfam" id="PF12146">
    <property type="entry name" value="Hydrolase_4"/>
    <property type="match status" value="1"/>
</dbReference>
<dbReference type="Gene3D" id="3.40.50.1820">
    <property type="entry name" value="alpha/beta hydrolase"/>
    <property type="match status" value="1"/>
</dbReference>
<evidence type="ECO:0000313" key="3">
    <source>
        <dbReference type="Proteomes" id="UP001595462"/>
    </source>
</evidence>
<evidence type="ECO:0000259" key="1">
    <source>
        <dbReference type="Pfam" id="PF12146"/>
    </source>
</evidence>
<keyword evidence="2" id="KW-0378">Hydrolase</keyword>
<comment type="caution">
    <text evidence="2">The sequence shown here is derived from an EMBL/GenBank/DDBJ whole genome shotgun (WGS) entry which is preliminary data.</text>
</comment>
<sequence>MPDPALQVATETLDADDGGRVALTRVTVADVAVRAPVVLVPGMFTGRRFWLSDKQVGLAGWLARRGYPAFIVQRRGLSDSPACEARAGLLEHVKFDLPAVQRAVSGAHDQPAFWIGHSFGGVMSALACARYLDRSRIRGLVLFASQFEVGKRMLDWPANVLTRGLARLLGYFPARAAGLGPENEPVAALMDATHWVATGRRDDYLCETLARIDTPVLALSGAADRVDPSSGCERFIGHFKSDDKRFVRAGRASGYSEDFDHPGIVISKTAQAEIWPQVADWLHAHCPDTRP</sequence>
<feature type="domain" description="Serine aminopeptidase S33" evidence="1">
    <location>
        <begin position="52"/>
        <end position="246"/>
    </location>
</feature>
<dbReference type="EMBL" id="JBHRSS010000003">
    <property type="protein sequence ID" value="MFC3104265.1"/>
    <property type="molecule type" value="Genomic_DNA"/>
</dbReference>
<reference evidence="3" key="1">
    <citation type="journal article" date="2019" name="Int. J. Syst. Evol. Microbiol.">
        <title>The Global Catalogue of Microorganisms (GCM) 10K type strain sequencing project: providing services to taxonomists for standard genome sequencing and annotation.</title>
        <authorList>
            <consortium name="The Broad Institute Genomics Platform"/>
            <consortium name="The Broad Institute Genome Sequencing Center for Infectious Disease"/>
            <person name="Wu L."/>
            <person name="Ma J."/>
        </authorList>
    </citation>
    <scope>NUCLEOTIDE SEQUENCE [LARGE SCALE GENOMIC DNA]</scope>
    <source>
        <strain evidence="3">KCTC 52640</strain>
    </source>
</reference>
<dbReference type="Proteomes" id="UP001595462">
    <property type="component" value="Unassembled WGS sequence"/>
</dbReference>
<dbReference type="GO" id="GO:0016787">
    <property type="term" value="F:hydrolase activity"/>
    <property type="evidence" value="ECO:0007669"/>
    <property type="project" value="UniProtKB-KW"/>
</dbReference>
<proteinExistence type="predicted"/>
<evidence type="ECO:0000313" key="2">
    <source>
        <dbReference type="EMBL" id="MFC3104265.1"/>
    </source>
</evidence>
<protein>
    <submittedName>
        <fullName evidence="2">Alpha/beta fold hydrolase</fullName>
    </submittedName>
</protein>
<dbReference type="SUPFAM" id="SSF53474">
    <property type="entry name" value="alpha/beta-Hydrolases"/>
    <property type="match status" value="1"/>
</dbReference>
<dbReference type="InterPro" id="IPR022742">
    <property type="entry name" value="Hydrolase_4"/>
</dbReference>
<dbReference type="PANTHER" id="PTHR11005">
    <property type="entry name" value="LYSOSOMAL ACID LIPASE-RELATED"/>
    <property type="match status" value="1"/>
</dbReference>
<dbReference type="InterPro" id="IPR029058">
    <property type="entry name" value="AB_hydrolase_fold"/>
</dbReference>
<name>A0ABV7ESB1_9GAMM</name>
<organism evidence="2 3">
    <name type="scientific">Salinisphaera aquimarina</name>
    <dbReference type="NCBI Taxonomy" id="2094031"/>
    <lineage>
        <taxon>Bacteria</taxon>
        <taxon>Pseudomonadati</taxon>
        <taxon>Pseudomonadota</taxon>
        <taxon>Gammaproteobacteria</taxon>
        <taxon>Salinisphaerales</taxon>
        <taxon>Salinisphaeraceae</taxon>
        <taxon>Salinisphaera</taxon>
    </lineage>
</organism>
<gene>
    <name evidence="2" type="ORF">ACFOSU_10190</name>
</gene>